<dbReference type="AlphaFoldDB" id="J0S1S5"/>
<dbReference type="Gene3D" id="3.40.50.300">
    <property type="entry name" value="P-loop containing nucleotide triphosphate hydrolases"/>
    <property type="match status" value="1"/>
</dbReference>
<dbReference type="Proteomes" id="UP000005601">
    <property type="component" value="Unassembled WGS sequence"/>
</dbReference>
<dbReference type="EMBL" id="AKQH01000006">
    <property type="protein sequence ID" value="EJC29416.1"/>
    <property type="molecule type" value="Genomic_DNA"/>
</dbReference>
<comment type="caution">
    <text evidence="1">The sequence shown here is derived from an EMBL/GenBank/DDBJ whole genome shotgun (WGS) entry which is preliminary data.</text>
</comment>
<reference evidence="1 2" key="1">
    <citation type="submission" date="2012-05" db="EMBL/GenBank/DDBJ databases">
        <title>Genome sequence of Helicobacter pylori Hp P-11b.</title>
        <authorList>
            <person name="Blanchard T.G."/>
            <person name="Czinn S.J."/>
            <person name="McCracken C."/>
            <person name="Abolude K."/>
            <person name="Maroo A."/>
            <person name="Santana-Cruz I."/>
            <person name="Tallon L.J."/>
            <person name="Ficke F.W.F."/>
        </authorList>
    </citation>
    <scope>NUCLEOTIDE SEQUENCE [LARGE SCALE GENOMIC DNA]</scope>
    <source>
        <strain evidence="1 2">Hp P-11b</strain>
    </source>
</reference>
<evidence type="ECO:0000313" key="2">
    <source>
        <dbReference type="Proteomes" id="UP000005601"/>
    </source>
</evidence>
<name>J0S1S5_HELPX</name>
<dbReference type="SUPFAM" id="SSF52540">
    <property type="entry name" value="P-loop containing nucleoside triphosphate hydrolases"/>
    <property type="match status" value="2"/>
</dbReference>
<proteinExistence type="predicted"/>
<dbReference type="RefSeq" id="WP_000090195.1">
    <property type="nucleotide sequence ID" value="NZ_AKQH01000006.1"/>
</dbReference>
<protein>
    <recommendedName>
        <fullName evidence="3">G domain-containing protein</fullName>
    </recommendedName>
</protein>
<evidence type="ECO:0008006" key="3">
    <source>
        <dbReference type="Google" id="ProtNLM"/>
    </source>
</evidence>
<gene>
    <name evidence="1" type="ORF">HPHPP11B_0950</name>
</gene>
<sequence length="117" mass="13862">MARAWGFAFFLLKCTRKIRIEACKMKNIYLGVEKGIKDLQNIFKNTDDRDEKLKQFNQEALEVFQKLEFKSLKELESLKNNEEWENFTIAFYGETGVGKSTLIECLRMFFKEQSKVD</sequence>
<organism evidence="1 2">
    <name type="scientific">Helicobacter pylori Hp P-11b</name>
    <dbReference type="NCBI Taxonomy" id="992106"/>
    <lineage>
        <taxon>Bacteria</taxon>
        <taxon>Pseudomonadati</taxon>
        <taxon>Campylobacterota</taxon>
        <taxon>Epsilonproteobacteria</taxon>
        <taxon>Campylobacterales</taxon>
        <taxon>Helicobacteraceae</taxon>
        <taxon>Helicobacter</taxon>
    </lineage>
</organism>
<evidence type="ECO:0000313" key="1">
    <source>
        <dbReference type="EMBL" id="EJC29416.1"/>
    </source>
</evidence>
<accession>J0S1S5</accession>
<dbReference type="InterPro" id="IPR027417">
    <property type="entry name" value="P-loop_NTPase"/>
</dbReference>
<dbReference type="PATRIC" id="fig|992106.3.peg.920"/>